<evidence type="ECO:0008006" key="4">
    <source>
        <dbReference type="Google" id="ProtNLM"/>
    </source>
</evidence>
<sequence>MQSSRLLCAASALVVVSLLSGPSMATPAAGRTDRIIVAEDDMMGMQSSGGMGQGGSQAGQTGGMGMGCCGMGGMQQGSMGRSNMQQGRGSGSGGMGMGMMGDDMRRMQQNQAMPGMGSNGVDMMDRIDGRIAFLRTELRITDAQTGAWNQFAEALRSGRQHLLEARQQLTAPASTPSARLDQYERHLTARLEAIRAARTAFSNLYAALDEHQKHVADELVVPFLATF</sequence>
<keyword evidence="3" id="KW-1185">Reference proteome</keyword>
<keyword evidence="1" id="KW-0732">Signal</keyword>
<gene>
    <name evidence="2" type="ORF">GMJLKIPL_6086</name>
</gene>
<reference evidence="2" key="1">
    <citation type="journal article" date="2021" name="Front. Microbiol.">
        <title>Comprehensive Comparative Genomics and Phenotyping of Methylobacterium Species.</title>
        <authorList>
            <person name="Alessa O."/>
            <person name="Ogura Y."/>
            <person name="Fujitani Y."/>
            <person name="Takami H."/>
            <person name="Hayashi T."/>
            <person name="Sahin N."/>
            <person name="Tani A."/>
        </authorList>
    </citation>
    <scope>NUCLEOTIDE SEQUENCE</scope>
    <source>
        <strain evidence="2">DSM 17168</strain>
    </source>
</reference>
<name>A0ABQ4SLR2_9HYPH</name>
<evidence type="ECO:0000256" key="1">
    <source>
        <dbReference type="SAM" id="SignalP"/>
    </source>
</evidence>
<reference evidence="2" key="2">
    <citation type="submission" date="2021-08" db="EMBL/GenBank/DDBJ databases">
        <authorList>
            <person name="Tani A."/>
            <person name="Ola A."/>
            <person name="Ogura Y."/>
            <person name="Katsura K."/>
            <person name="Hayashi T."/>
        </authorList>
    </citation>
    <scope>NUCLEOTIDE SEQUENCE</scope>
    <source>
        <strain evidence="2">DSM 17168</strain>
    </source>
</reference>
<dbReference type="InterPro" id="IPR012899">
    <property type="entry name" value="LTXXQ"/>
</dbReference>
<proteinExistence type="predicted"/>
<feature type="chain" id="PRO_5047518915" description="LTXXQ motif family protein" evidence="1">
    <location>
        <begin position="26"/>
        <end position="227"/>
    </location>
</feature>
<dbReference type="Pfam" id="PF07813">
    <property type="entry name" value="LTXXQ"/>
    <property type="match status" value="1"/>
</dbReference>
<dbReference type="Proteomes" id="UP001055153">
    <property type="component" value="Unassembled WGS sequence"/>
</dbReference>
<accession>A0ABQ4SLR2</accession>
<dbReference type="EMBL" id="BPQQ01000103">
    <property type="protein sequence ID" value="GJE04125.1"/>
    <property type="molecule type" value="Genomic_DNA"/>
</dbReference>
<evidence type="ECO:0000313" key="3">
    <source>
        <dbReference type="Proteomes" id="UP001055153"/>
    </source>
</evidence>
<organism evidence="2 3">
    <name type="scientific">Methylobacterium isbiliense</name>
    <dbReference type="NCBI Taxonomy" id="315478"/>
    <lineage>
        <taxon>Bacteria</taxon>
        <taxon>Pseudomonadati</taxon>
        <taxon>Pseudomonadota</taxon>
        <taxon>Alphaproteobacteria</taxon>
        <taxon>Hyphomicrobiales</taxon>
        <taxon>Methylobacteriaceae</taxon>
        <taxon>Methylobacterium</taxon>
    </lineage>
</organism>
<feature type="signal peptide" evidence="1">
    <location>
        <begin position="1"/>
        <end position="25"/>
    </location>
</feature>
<protein>
    <recommendedName>
        <fullName evidence="4">LTXXQ motif family protein</fullName>
    </recommendedName>
</protein>
<comment type="caution">
    <text evidence="2">The sequence shown here is derived from an EMBL/GenBank/DDBJ whole genome shotgun (WGS) entry which is preliminary data.</text>
</comment>
<evidence type="ECO:0000313" key="2">
    <source>
        <dbReference type="EMBL" id="GJE04125.1"/>
    </source>
</evidence>